<dbReference type="Gene3D" id="3.40.50.150">
    <property type="entry name" value="Vaccinia Virus protein VP39"/>
    <property type="match status" value="1"/>
</dbReference>
<proteinExistence type="predicted"/>
<dbReference type="AlphaFoldDB" id="A0A351RBP8"/>
<sequence length="262" mass="30253">MSQPLNRLVSLHPEHQWLDSALGRYLQQEEQTLYDQAVVDLFGFNALQVGCLQMDLLRNSRIAHRFKSTEYVSSPEFTHMYCCDDFLPIADTSLDVLILPHRLEFSERPHQTLREAERVMMPEGHLLISGFNPLSLWGVVLFFRNLLHKRRADGKPFPWNGSFISLGRLKDWLALLGFEVVSVEMCCHIPPFEQESWHHRFNFMHQLGAKWLSAIGGVYFIVAKKRVVGMTPLKPNWKAAPLKSPLIARPTQRKPSQRGHSK</sequence>
<gene>
    <name evidence="2" type="ORF">DCW48_07860</name>
</gene>
<keyword evidence="2" id="KW-0808">Transferase</keyword>
<dbReference type="GO" id="GO:0008757">
    <property type="term" value="F:S-adenosylmethionine-dependent methyltransferase activity"/>
    <property type="evidence" value="ECO:0007669"/>
    <property type="project" value="InterPro"/>
</dbReference>
<organism evidence="2 3">
    <name type="scientific">Methylotenera mobilis</name>
    <dbReference type="NCBI Taxonomy" id="359408"/>
    <lineage>
        <taxon>Bacteria</taxon>
        <taxon>Pseudomonadati</taxon>
        <taxon>Pseudomonadota</taxon>
        <taxon>Betaproteobacteria</taxon>
        <taxon>Nitrosomonadales</taxon>
        <taxon>Methylophilaceae</taxon>
        <taxon>Methylotenera</taxon>
    </lineage>
</organism>
<dbReference type="STRING" id="1132855.GCA_000384255_01281"/>
<evidence type="ECO:0000259" key="1">
    <source>
        <dbReference type="Pfam" id="PF08241"/>
    </source>
</evidence>
<dbReference type="InterPro" id="IPR029063">
    <property type="entry name" value="SAM-dependent_MTases_sf"/>
</dbReference>
<dbReference type="Pfam" id="PF08241">
    <property type="entry name" value="Methyltransf_11"/>
    <property type="match status" value="1"/>
</dbReference>
<dbReference type="EMBL" id="DNAA01000190">
    <property type="protein sequence ID" value="HBA09469.1"/>
    <property type="molecule type" value="Genomic_DNA"/>
</dbReference>
<dbReference type="Proteomes" id="UP000264313">
    <property type="component" value="Unassembled WGS sequence"/>
</dbReference>
<comment type="caution">
    <text evidence="2">The sequence shown here is derived from an EMBL/GenBank/DDBJ whole genome shotgun (WGS) entry which is preliminary data.</text>
</comment>
<dbReference type="GO" id="GO:0032259">
    <property type="term" value="P:methylation"/>
    <property type="evidence" value="ECO:0007669"/>
    <property type="project" value="UniProtKB-KW"/>
</dbReference>
<name>A0A351RBP8_9PROT</name>
<reference evidence="2 3" key="1">
    <citation type="journal article" date="2018" name="Nat. Biotechnol.">
        <title>A standardized bacterial taxonomy based on genome phylogeny substantially revises the tree of life.</title>
        <authorList>
            <person name="Parks D.H."/>
            <person name="Chuvochina M."/>
            <person name="Waite D.W."/>
            <person name="Rinke C."/>
            <person name="Skarshewski A."/>
            <person name="Chaumeil P.A."/>
            <person name="Hugenholtz P."/>
        </authorList>
    </citation>
    <scope>NUCLEOTIDE SEQUENCE [LARGE SCALE GENOMIC DNA]</scope>
    <source>
        <strain evidence="2">UBA9958</strain>
    </source>
</reference>
<accession>A0A351RBP8</accession>
<evidence type="ECO:0000313" key="2">
    <source>
        <dbReference type="EMBL" id="HBA09469.1"/>
    </source>
</evidence>
<protein>
    <submittedName>
        <fullName evidence="2">Methyltransferase domain-containing protein</fullName>
    </submittedName>
</protein>
<feature type="domain" description="Methyltransferase type 11" evidence="1">
    <location>
        <begin position="75"/>
        <end position="128"/>
    </location>
</feature>
<evidence type="ECO:0000313" key="3">
    <source>
        <dbReference type="Proteomes" id="UP000264313"/>
    </source>
</evidence>
<dbReference type="InterPro" id="IPR013216">
    <property type="entry name" value="Methyltransf_11"/>
</dbReference>
<dbReference type="SUPFAM" id="SSF53335">
    <property type="entry name" value="S-adenosyl-L-methionine-dependent methyltransferases"/>
    <property type="match status" value="1"/>
</dbReference>
<keyword evidence="2" id="KW-0489">Methyltransferase</keyword>